<dbReference type="AlphaFoldDB" id="A0AAV4M1C9"/>
<dbReference type="GO" id="GO:0005634">
    <property type="term" value="C:nucleus"/>
    <property type="evidence" value="ECO:0007669"/>
    <property type="project" value="UniProtKB-SubCell"/>
</dbReference>
<dbReference type="PANTHER" id="PTHR48125">
    <property type="entry name" value="LP07818P1"/>
    <property type="match status" value="1"/>
</dbReference>
<evidence type="ECO:0000313" key="4">
    <source>
        <dbReference type="EMBL" id="GIX66025.1"/>
    </source>
</evidence>
<feature type="compositionally biased region" description="Polar residues" evidence="2">
    <location>
        <begin position="477"/>
        <end position="486"/>
    </location>
</feature>
<evidence type="ECO:0000256" key="2">
    <source>
        <dbReference type="SAM" id="MobiDB-lite"/>
    </source>
</evidence>
<feature type="region of interest" description="Disordered" evidence="2">
    <location>
        <begin position="354"/>
        <end position="531"/>
    </location>
</feature>
<feature type="compositionally biased region" description="Low complexity" evidence="2">
    <location>
        <begin position="298"/>
        <end position="314"/>
    </location>
</feature>
<name>A0AAV4M1C9_BABCB</name>
<dbReference type="PROSITE" id="PS51319">
    <property type="entry name" value="TFIIS_N"/>
    <property type="match status" value="1"/>
</dbReference>
<proteinExistence type="predicted"/>
<feature type="domain" description="TFIIS N-terminal" evidence="3">
    <location>
        <begin position="193"/>
        <end position="282"/>
    </location>
</feature>
<dbReference type="Proteomes" id="UP001497744">
    <property type="component" value="Unassembled WGS sequence"/>
</dbReference>
<comment type="subcellular location">
    <subcellularLocation>
        <location evidence="1">Nucleus</location>
    </subcellularLocation>
</comment>
<keyword evidence="1" id="KW-0539">Nucleus</keyword>
<feature type="compositionally biased region" description="Low complexity" evidence="2">
    <location>
        <begin position="397"/>
        <end position="418"/>
    </location>
</feature>
<dbReference type="EMBL" id="BPLF01000006">
    <property type="protein sequence ID" value="GIX66025.1"/>
    <property type="molecule type" value="Genomic_DNA"/>
</dbReference>
<protein>
    <recommendedName>
        <fullName evidence="3">TFIIS N-terminal domain-containing protein</fullName>
    </recommendedName>
</protein>
<sequence>MSADDPAAADAPPQPAPVEIGAAVVVPARLRPVAGRVFARVATLSKVDDLSDPVLEALNSWYQEEWRVVHAARFGIAPSVADSLKRFFATRTALSLTAENVEAFLRTLGLLYYGLRSDTAAPGDVSKNKFFQRYYYTARENAAALNSAVVMTNFVWACHRYMRDEFANTCLLDILLQAFPAALESFVKFGGVTYLKAALDYLAASGRLRGSTNYLLKALALLNKLDISFRILQTSRIGIPINGIATGGRNVKMGIDYECENDNVKLKATDLIKKWKAIRDASQPMRVEPDPRRPVRKPAPQSAPQGQSPSARAQPPVPGAARRPGVAPVRQPAAPAGSFVLNILDSMVEQREKERKRKLAMKEAQRNGLFKMARTHDPEGTPRQEDAAATPVAQDSPQAAAAETGSPAASAGGSSDQAAESRKELQSLMNFFKSFKPQVGASHGSGDPPQGESPRASGGALPGVLASVAGGGDRTGLSVSSSSFTHMNRGAAASVGPAPAAPPVAGPSTPLGASITAGGARAPASRVPPWK</sequence>
<reference evidence="4 5" key="1">
    <citation type="submission" date="2021-06" db="EMBL/GenBank/DDBJ databases">
        <title>Genome sequence of Babesia caballi.</title>
        <authorList>
            <person name="Yamagishi J."/>
            <person name="Kidaka T."/>
            <person name="Ochi A."/>
        </authorList>
    </citation>
    <scope>NUCLEOTIDE SEQUENCE [LARGE SCALE GENOMIC DNA]</scope>
    <source>
        <strain evidence="4">USDA-D6B2</strain>
    </source>
</reference>
<evidence type="ECO:0000313" key="5">
    <source>
        <dbReference type="Proteomes" id="UP001497744"/>
    </source>
</evidence>
<dbReference type="Gene3D" id="1.20.930.10">
    <property type="entry name" value="Conserved domain common to transcription factors TFIIS, elongin A, CRSP70"/>
    <property type="match status" value="1"/>
</dbReference>
<evidence type="ECO:0000256" key="1">
    <source>
        <dbReference type="PROSITE-ProRule" id="PRU00649"/>
    </source>
</evidence>
<dbReference type="GeneID" id="94197506"/>
<dbReference type="InterPro" id="IPR035441">
    <property type="entry name" value="TFIIS/LEDGF_dom_sf"/>
</dbReference>
<dbReference type="RefSeq" id="XP_067718094.1">
    <property type="nucleotide sequence ID" value="XM_067861993.1"/>
</dbReference>
<feature type="region of interest" description="Disordered" evidence="2">
    <location>
        <begin position="282"/>
        <end position="333"/>
    </location>
</feature>
<gene>
    <name evidence="4" type="ORF">BcabD6B2_54610</name>
</gene>
<dbReference type="SUPFAM" id="SSF47676">
    <property type="entry name" value="Conserved domain common to transcription factors TFIIS, elongin A, CRSP70"/>
    <property type="match status" value="1"/>
</dbReference>
<organism evidence="4 5">
    <name type="scientific">Babesia caballi</name>
    <dbReference type="NCBI Taxonomy" id="5871"/>
    <lineage>
        <taxon>Eukaryota</taxon>
        <taxon>Sar</taxon>
        <taxon>Alveolata</taxon>
        <taxon>Apicomplexa</taxon>
        <taxon>Aconoidasida</taxon>
        <taxon>Piroplasmida</taxon>
        <taxon>Babesiidae</taxon>
        <taxon>Babesia</taxon>
    </lineage>
</organism>
<dbReference type="InterPro" id="IPR017923">
    <property type="entry name" value="TFIIS_N"/>
</dbReference>
<evidence type="ECO:0000259" key="3">
    <source>
        <dbReference type="PROSITE" id="PS51319"/>
    </source>
</evidence>
<dbReference type="Pfam" id="PF08711">
    <property type="entry name" value="Med26"/>
    <property type="match status" value="1"/>
</dbReference>
<dbReference type="PANTHER" id="PTHR48125:SF12">
    <property type="entry name" value="AT HOOK TRANSCRIPTION FACTOR FAMILY-RELATED"/>
    <property type="match status" value="1"/>
</dbReference>
<feature type="compositionally biased region" description="Basic and acidic residues" evidence="2">
    <location>
        <begin position="374"/>
        <end position="386"/>
    </location>
</feature>
<keyword evidence="5" id="KW-1185">Reference proteome</keyword>
<accession>A0AAV4M1C9</accession>
<comment type="caution">
    <text evidence="4">The sequence shown here is derived from an EMBL/GenBank/DDBJ whole genome shotgun (WGS) entry which is preliminary data.</text>
</comment>